<proteinExistence type="predicted"/>
<accession>A0A3A4KDB7</accession>
<dbReference type="OrthoDB" id="4559810at2"/>
<dbReference type="InterPro" id="IPR012340">
    <property type="entry name" value="NA-bd_OB-fold"/>
</dbReference>
<reference evidence="1 2" key="1">
    <citation type="submission" date="2018-09" db="EMBL/GenBank/DDBJ databases">
        <title>YIM PH21274 draft genome.</title>
        <authorList>
            <person name="Miao C."/>
        </authorList>
    </citation>
    <scope>NUCLEOTIDE SEQUENCE [LARGE SCALE GENOMIC DNA]</scope>
    <source>
        <strain evidence="1 2">YIM PH 21724</strain>
    </source>
</reference>
<evidence type="ECO:0000313" key="2">
    <source>
        <dbReference type="Proteomes" id="UP000266677"/>
    </source>
</evidence>
<organism evidence="1 2">
    <name type="scientific">Nocardia panacis</name>
    <dbReference type="NCBI Taxonomy" id="2340916"/>
    <lineage>
        <taxon>Bacteria</taxon>
        <taxon>Bacillati</taxon>
        <taxon>Actinomycetota</taxon>
        <taxon>Actinomycetes</taxon>
        <taxon>Mycobacteriales</taxon>
        <taxon>Nocardiaceae</taxon>
        <taxon>Nocardia</taxon>
    </lineage>
</organism>
<sequence>MIGKYARVTAAIKPGRLGEVVIEIRAGTERFLARAADESVIPRHARVLVVGSLGGRTVEVVTV</sequence>
<comment type="caution">
    <text evidence="1">The sequence shown here is derived from an EMBL/GenBank/DDBJ whole genome shotgun (WGS) entry which is preliminary data.</text>
</comment>
<dbReference type="Gene3D" id="2.40.50.140">
    <property type="entry name" value="Nucleic acid-binding proteins"/>
    <property type="match status" value="1"/>
</dbReference>
<dbReference type="Proteomes" id="UP000266677">
    <property type="component" value="Unassembled WGS sequence"/>
</dbReference>
<gene>
    <name evidence="1" type="ORF">D5S18_01685</name>
</gene>
<dbReference type="AlphaFoldDB" id="A0A3A4KDB7"/>
<name>A0A3A4KDB7_9NOCA</name>
<dbReference type="EMBL" id="QZFU01000006">
    <property type="protein sequence ID" value="RJO80078.1"/>
    <property type="molecule type" value="Genomic_DNA"/>
</dbReference>
<evidence type="ECO:0008006" key="3">
    <source>
        <dbReference type="Google" id="ProtNLM"/>
    </source>
</evidence>
<protein>
    <recommendedName>
        <fullName evidence="3">NfeD-like C-terminal domain-containing protein</fullName>
    </recommendedName>
</protein>
<evidence type="ECO:0000313" key="1">
    <source>
        <dbReference type="EMBL" id="RJO80078.1"/>
    </source>
</evidence>
<keyword evidence="2" id="KW-1185">Reference proteome</keyword>